<dbReference type="EMBL" id="FP476056">
    <property type="protein sequence ID" value="CAZ98727.1"/>
    <property type="molecule type" value="Genomic_DNA"/>
</dbReference>
<dbReference type="AlphaFoldDB" id="G0L487"/>
<organism evidence="1 2">
    <name type="scientific">Zobellia galactanivorans (strain DSM 12802 / CCUG 47099 / CIP 106680 / NCIMB 13871 / Dsij)</name>
    <dbReference type="NCBI Taxonomy" id="63186"/>
    <lineage>
        <taxon>Bacteria</taxon>
        <taxon>Pseudomonadati</taxon>
        <taxon>Bacteroidota</taxon>
        <taxon>Flavobacteriia</taxon>
        <taxon>Flavobacteriales</taxon>
        <taxon>Flavobacteriaceae</taxon>
        <taxon>Zobellia</taxon>
    </lineage>
</organism>
<dbReference type="Proteomes" id="UP000008898">
    <property type="component" value="Chromosome"/>
</dbReference>
<protein>
    <submittedName>
        <fullName evidence="1">Poxvirus D5-like protein</fullName>
    </submittedName>
</protein>
<accession>G0L487</accession>
<dbReference type="STRING" id="63186.ZOBELLIA_4592"/>
<reference evidence="2" key="1">
    <citation type="submission" date="2009-07" db="EMBL/GenBank/DDBJ databases">
        <title>Complete genome sequence of Zobellia galactanivorans Dsij.</title>
        <authorList>
            <consortium name="Genoscope - CEA"/>
        </authorList>
    </citation>
    <scope>NUCLEOTIDE SEQUENCE [LARGE SCALE GENOMIC DNA]</scope>
    <source>
        <strain evidence="2">DSM 12802 / CCUG 47099 / CIP 106680 / NCIMB 13871 / Dsij</strain>
    </source>
</reference>
<dbReference type="RefSeq" id="WP_013995914.1">
    <property type="nucleotide sequence ID" value="NC_015844.1"/>
</dbReference>
<dbReference type="HOGENOM" id="CLU_586336_0_0_10"/>
<keyword evidence="2" id="KW-1185">Reference proteome</keyword>
<dbReference type="OrthoDB" id="840343at2"/>
<name>G0L487_ZOBGA</name>
<gene>
    <name evidence="1" type="ordered locus">zobellia_4592</name>
</gene>
<evidence type="ECO:0000313" key="1">
    <source>
        <dbReference type="EMBL" id="CAZ98727.1"/>
    </source>
</evidence>
<proteinExistence type="predicted"/>
<reference evidence="1 2" key="2">
    <citation type="journal article" date="2012" name="Environ. Microbiol.">
        <title>Characterization of the first alginolytic operons in a marine bacterium: from their emergence in marine Flavobacteriia to their independent transfers to marine Proteobacteria and human gut Bacteroides.</title>
        <authorList>
            <person name="Thomas F."/>
            <person name="Barbeyron T."/>
            <person name="Tonon T."/>
            <person name="Genicot S."/>
            <person name="Czjzek M."/>
            <person name="Michel G."/>
        </authorList>
    </citation>
    <scope>NUCLEOTIDE SEQUENCE [LARGE SCALE GENOMIC DNA]</scope>
    <source>
        <strain evidence="2">DSM 12802 / CCUG 47099 / CIP 106680 / NCIMB 13871 / Dsij</strain>
    </source>
</reference>
<evidence type="ECO:0000313" key="2">
    <source>
        <dbReference type="Proteomes" id="UP000008898"/>
    </source>
</evidence>
<sequence length="488" mass="55720">MNSSLSKIISDLHIEAANLEVHRFWKVKRNSKDPSKFVVLPNEVDFIEWLKSLGVCFEYATNSLVQEKNGIITPIEIGQLKHIVRDAILEMPDVIDEDITKDVVLNMIMANEARLFRAKGVLEFLPTKKFNWLRATKDTAYFPFNNCIVEVVKNDVKTVSYDVLGDRVIWKSQIIDRDFELLEPDGSDWADFIFHAAGGTQELVDNLNNALGYLLHDYKDQSNAFFTVFGESVDDSSKGGGAGKGLVSNALSYVVNTTFKDMRQFSPQDPFAWSGVTNQTKILVLSDLKKGFDHSILYNMVTDSIEVNRKNKPVEIIEFENSPKILASTNYSIDMSTGHGNRRLRLVEFAPYFNAEHTPVHKYGHLFFKDWNDEDWNKFYSYLFICVAQYLSKGFPRIGESHSAKKKRVLEAYGAADLYDWLAEYSTEGEYLPFSDVYIDYSSSRHVSKPMGKNIFSKRLNEVADLLEKPIDIVEHAKVKKIKICSTK</sequence>
<dbReference type="KEGG" id="zga:ZOBELLIA_4592"/>